<evidence type="ECO:0008006" key="4">
    <source>
        <dbReference type="Google" id="ProtNLM"/>
    </source>
</evidence>
<dbReference type="AlphaFoldDB" id="A0A660KUF0"/>
<dbReference type="PANTHER" id="PTHR21678:SF0">
    <property type="entry name" value="C3H1-TYPE DOMAIN-CONTAINING PROTEIN"/>
    <property type="match status" value="1"/>
</dbReference>
<evidence type="ECO:0000313" key="2">
    <source>
        <dbReference type="EMBL" id="KAE8037596.1"/>
    </source>
</evidence>
<name>A0A660KUF0_9ROSI</name>
<dbReference type="Gene3D" id="3.30.70.330">
    <property type="match status" value="1"/>
</dbReference>
<dbReference type="InterPro" id="IPR012677">
    <property type="entry name" value="Nucleotide-bd_a/b_plait_sf"/>
</dbReference>
<reference evidence="2 3" key="1">
    <citation type="submission" date="2019-06" db="EMBL/GenBank/DDBJ databases">
        <title>A chromosomal-level reference genome of Carpinus fangiana (Coryloideae, Betulaceae).</title>
        <authorList>
            <person name="Yang X."/>
            <person name="Wang Z."/>
            <person name="Zhang L."/>
            <person name="Hao G."/>
            <person name="Liu J."/>
            <person name="Yang Y."/>
        </authorList>
    </citation>
    <scope>NUCLEOTIDE SEQUENCE [LARGE SCALE GENOMIC DNA]</scope>
    <source>
        <strain evidence="2">Cfa_2016G</strain>
        <tissue evidence="2">Leaf</tissue>
    </source>
</reference>
<protein>
    <recommendedName>
        <fullName evidence="4">RRM domain-containing protein</fullName>
    </recommendedName>
</protein>
<dbReference type="Proteomes" id="UP000327013">
    <property type="component" value="Chromosome 4"/>
</dbReference>
<keyword evidence="3" id="KW-1185">Reference proteome</keyword>
<feature type="region of interest" description="Disordered" evidence="1">
    <location>
        <begin position="333"/>
        <end position="370"/>
    </location>
</feature>
<evidence type="ECO:0000256" key="1">
    <source>
        <dbReference type="SAM" id="MobiDB-lite"/>
    </source>
</evidence>
<dbReference type="EMBL" id="CM017324">
    <property type="protein sequence ID" value="KAE8037596.1"/>
    <property type="molecule type" value="Genomic_DNA"/>
</dbReference>
<gene>
    <name evidence="2" type="ORF">FH972_010172</name>
</gene>
<organism evidence="2 3">
    <name type="scientific">Carpinus fangiana</name>
    <dbReference type="NCBI Taxonomy" id="176857"/>
    <lineage>
        <taxon>Eukaryota</taxon>
        <taxon>Viridiplantae</taxon>
        <taxon>Streptophyta</taxon>
        <taxon>Embryophyta</taxon>
        <taxon>Tracheophyta</taxon>
        <taxon>Spermatophyta</taxon>
        <taxon>Magnoliopsida</taxon>
        <taxon>eudicotyledons</taxon>
        <taxon>Gunneridae</taxon>
        <taxon>Pentapetalae</taxon>
        <taxon>rosids</taxon>
        <taxon>fabids</taxon>
        <taxon>Fagales</taxon>
        <taxon>Betulaceae</taxon>
        <taxon>Carpinus</taxon>
    </lineage>
</organism>
<evidence type="ECO:0000313" key="3">
    <source>
        <dbReference type="Proteomes" id="UP000327013"/>
    </source>
</evidence>
<dbReference type="PANTHER" id="PTHR21678">
    <property type="entry name" value="GROWTH INHIBITION AND DIFFERENTIATION RELATED PROTEIN 88"/>
    <property type="match status" value="1"/>
</dbReference>
<feature type="region of interest" description="Disordered" evidence="1">
    <location>
        <begin position="104"/>
        <end position="144"/>
    </location>
</feature>
<proteinExistence type="predicted"/>
<sequence>MEYQKEEENVESWSEAVEDLVAAGDTDGAISLLETRVSNIQSLNSSNPAVLLQLASALGDLASLYSSKGFSLKADDLRCRASLLKHQALSGDVEVVKKEQKEDQVSAADVAFRGNDSSSNGHLEQPIKSPNDEKAGNGSSDDDWEAIADLAPDELRLSQCLPGVSQLSLTDTKVQTPKRRGRGTFSYNKHELYSDQLSDKAIIDNSEDEDVCHDSKGDADKKYSSYGTSHVLVLADFPPSTKTIELEKRFQDFKDNGFVIRWVNDTTALAVFRTPSIALKACNSIQCPFKVRMLDVDDTLLSSISPRDLEPPRPRPQTSARTAQRLIAQGMGLKLPSAASGSQEFRNQEDGRRNRISTRQKLRNDAWGDD</sequence>
<dbReference type="OrthoDB" id="5418203at2759"/>
<dbReference type="InterPro" id="IPR039884">
    <property type="entry name" value="R3HC1/R3HCL"/>
</dbReference>
<accession>A0A660KUF0</accession>